<reference evidence="1 2" key="1">
    <citation type="journal article" date="2019" name="Int. J. Syst. Evol. Microbiol.">
        <title>The Global Catalogue of Microorganisms (GCM) 10K type strain sequencing project: providing services to taxonomists for standard genome sequencing and annotation.</title>
        <authorList>
            <consortium name="The Broad Institute Genomics Platform"/>
            <consortium name="The Broad Institute Genome Sequencing Center for Infectious Disease"/>
            <person name="Wu L."/>
            <person name="Ma J."/>
        </authorList>
    </citation>
    <scope>NUCLEOTIDE SEQUENCE [LARGE SCALE GENOMIC DNA]</scope>
    <source>
        <strain evidence="1 2">JCM 13004</strain>
    </source>
</reference>
<protein>
    <recommendedName>
        <fullName evidence="3">Ester cyclase</fullName>
    </recommendedName>
</protein>
<dbReference type="InterPro" id="IPR009959">
    <property type="entry name" value="Cyclase_SnoaL-like"/>
</dbReference>
<dbReference type="InterPro" id="IPR032710">
    <property type="entry name" value="NTF2-like_dom_sf"/>
</dbReference>
<accession>A0ABN1X315</accession>
<evidence type="ECO:0000313" key="2">
    <source>
        <dbReference type="Proteomes" id="UP001500037"/>
    </source>
</evidence>
<proteinExistence type="predicted"/>
<organism evidence="1 2">
    <name type="scientific">Kitasatospora nipponensis</name>
    <dbReference type="NCBI Taxonomy" id="258049"/>
    <lineage>
        <taxon>Bacteria</taxon>
        <taxon>Bacillati</taxon>
        <taxon>Actinomycetota</taxon>
        <taxon>Actinomycetes</taxon>
        <taxon>Kitasatosporales</taxon>
        <taxon>Streptomycetaceae</taxon>
        <taxon>Kitasatospora</taxon>
    </lineage>
</organism>
<comment type="caution">
    <text evidence="1">The sequence shown here is derived from an EMBL/GenBank/DDBJ whole genome shotgun (WGS) entry which is preliminary data.</text>
</comment>
<dbReference type="PANTHER" id="PTHR38436">
    <property type="entry name" value="POLYKETIDE CYCLASE SNOAL-LIKE DOMAIN"/>
    <property type="match status" value="1"/>
</dbReference>
<name>A0ABN1X315_9ACTN</name>
<keyword evidence="2" id="KW-1185">Reference proteome</keyword>
<sequence length="232" mass="26298">MTFVQIIDCKTDQVDEMNRLLDTWIELTRGRRTATHSIVGSDRADARHVVEIVEFPSYEEAMRNSRMPETNRIFSKMVALCDEPPTFVDLDVVRDDQFDKSTVRSFFDAIGTGDVDLLRQLISPDYRDNDPADETGPLTADEFVAKMGTYGAAFDAAFTVRSQCAEGDLISSRWTWEGTHTGAFRGLPATHRQLDTTGTTTFRLEHGRLAEGWWNWDNMRLLRQLGLIQPSG</sequence>
<dbReference type="PANTHER" id="PTHR38436:SF1">
    <property type="entry name" value="ESTER CYCLASE"/>
    <property type="match status" value="1"/>
</dbReference>
<gene>
    <name evidence="1" type="ORF">GCM10009665_73190</name>
</gene>
<dbReference type="RefSeq" id="WP_344446565.1">
    <property type="nucleotide sequence ID" value="NZ_BAAALF010000258.1"/>
</dbReference>
<dbReference type="SUPFAM" id="SSF54427">
    <property type="entry name" value="NTF2-like"/>
    <property type="match status" value="1"/>
</dbReference>
<dbReference type="Pfam" id="PF07366">
    <property type="entry name" value="SnoaL"/>
    <property type="match status" value="1"/>
</dbReference>
<evidence type="ECO:0000313" key="1">
    <source>
        <dbReference type="EMBL" id="GAA1275336.1"/>
    </source>
</evidence>
<dbReference type="EMBL" id="BAAALF010000258">
    <property type="protein sequence ID" value="GAA1275336.1"/>
    <property type="molecule type" value="Genomic_DNA"/>
</dbReference>
<dbReference type="Gene3D" id="3.10.450.50">
    <property type="match status" value="1"/>
</dbReference>
<dbReference type="Proteomes" id="UP001500037">
    <property type="component" value="Unassembled WGS sequence"/>
</dbReference>
<evidence type="ECO:0008006" key="3">
    <source>
        <dbReference type="Google" id="ProtNLM"/>
    </source>
</evidence>